<protein>
    <submittedName>
        <fullName evidence="2">Uncharacterized protein</fullName>
    </submittedName>
</protein>
<name>A0A5M6BY29_9TREE</name>
<feature type="compositionally biased region" description="Acidic residues" evidence="1">
    <location>
        <begin position="17"/>
        <end position="69"/>
    </location>
</feature>
<organism evidence="2 3">
    <name type="scientific">Kwoniella shandongensis</name>
    <dbReference type="NCBI Taxonomy" id="1734106"/>
    <lineage>
        <taxon>Eukaryota</taxon>
        <taxon>Fungi</taxon>
        <taxon>Dikarya</taxon>
        <taxon>Basidiomycota</taxon>
        <taxon>Agaricomycotina</taxon>
        <taxon>Tremellomycetes</taxon>
        <taxon>Tremellales</taxon>
        <taxon>Cryptococcaceae</taxon>
        <taxon>Kwoniella</taxon>
    </lineage>
</organism>
<dbReference type="Proteomes" id="UP000322225">
    <property type="component" value="Chromosome 9"/>
</dbReference>
<dbReference type="GeneID" id="43589629"/>
<proteinExistence type="predicted"/>
<feature type="compositionally biased region" description="Polar residues" evidence="1">
    <location>
        <begin position="71"/>
        <end position="89"/>
    </location>
</feature>
<dbReference type="EMBL" id="CP144059">
    <property type="protein sequence ID" value="WWD20593.1"/>
    <property type="molecule type" value="Genomic_DNA"/>
</dbReference>
<feature type="region of interest" description="Disordered" evidence="1">
    <location>
        <begin position="1"/>
        <end position="101"/>
    </location>
</feature>
<accession>A0A5M6BY29</accession>
<dbReference type="KEGG" id="ksn:43589629"/>
<reference evidence="2" key="1">
    <citation type="submission" date="2017-08" db="EMBL/GenBank/DDBJ databases">
        <authorList>
            <person name="Cuomo C."/>
            <person name="Billmyre B."/>
            <person name="Heitman J."/>
        </authorList>
    </citation>
    <scope>NUCLEOTIDE SEQUENCE</scope>
    <source>
        <strain evidence="2">CBS 12478</strain>
    </source>
</reference>
<keyword evidence="3" id="KW-1185">Reference proteome</keyword>
<evidence type="ECO:0000313" key="2">
    <source>
        <dbReference type="EMBL" id="WWD20593.1"/>
    </source>
</evidence>
<reference evidence="2" key="2">
    <citation type="submission" date="2024-01" db="EMBL/GenBank/DDBJ databases">
        <title>Comparative genomics of Cryptococcus and Kwoniella reveals pathogenesis evolution and contrasting modes of karyotype evolution via chromosome fusion or intercentromeric recombination.</title>
        <authorList>
            <person name="Coelho M.A."/>
            <person name="David-Palma M."/>
            <person name="Shea T."/>
            <person name="Bowers K."/>
            <person name="McGinley-Smith S."/>
            <person name="Mohammad A.W."/>
            <person name="Gnirke A."/>
            <person name="Yurkov A.M."/>
            <person name="Nowrousian M."/>
            <person name="Sun S."/>
            <person name="Cuomo C.A."/>
            <person name="Heitman J."/>
        </authorList>
    </citation>
    <scope>NUCLEOTIDE SEQUENCE</scope>
    <source>
        <strain evidence="2">CBS 12478</strain>
    </source>
</reference>
<evidence type="ECO:0000313" key="3">
    <source>
        <dbReference type="Proteomes" id="UP000322225"/>
    </source>
</evidence>
<dbReference type="RefSeq" id="XP_031860199.1">
    <property type="nucleotide sequence ID" value="XM_032005480.1"/>
</dbReference>
<gene>
    <name evidence="2" type="ORF">CI109_105069</name>
</gene>
<evidence type="ECO:0000256" key="1">
    <source>
        <dbReference type="SAM" id="MobiDB-lite"/>
    </source>
</evidence>
<feature type="compositionally biased region" description="Basic and acidic residues" evidence="1">
    <location>
        <begin position="1"/>
        <end position="16"/>
    </location>
</feature>
<dbReference type="AlphaFoldDB" id="A0A5M6BY29"/>
<sequence>MRNWLKPEPEPELHDEGLEEEPEPELDEDGLEEDDDEDGLEEEDEEEEEGLAEDEEEEEGLAEEDEEDMVGTSNTNGRGSSIEPNSRMVQRSRMILRDAGR</sequence>